<sequence length="240" mass="25995">MGPTARGKNIVSNQLLLEGATVACSGPEETPVIGTPSGKQAVPDFEEILQDIDESINAFPGAPNSQLDVEKISEENEERMLLDVPVFVAVSTQLEGMSSMDRSGSEFQGKEVVGCEFQVGWASSNRDKGNGRAGSNKGADKKRGKCKLPHAKVVRAQESSSKGVGPTKKTWTRIQPRTNQNPCNVLVEVGPKRKKCEKPQAEEATLESVKKVRRDEGVLPENMIDQSLSAEAVVQPRRVQ</sequence>
<keyword evidence="3" id="KW-1185">Reference proteome</keyword>
<dbReference type="AlphaFoldDB" id="A0A7N2MK63"/>
<reference evidence="2" key="2">
    <citation type="submission" date="2021-01" db="UniProtKB">
        <authorList>
            <consortium name="EnsemblPlants"/>
        </authorList>
    </citation>
    <scope>IDENTIFICATION</scope>
</reference>
<accession>A0A7N2MK63</accession>
<evidence type="ECO:0000256" key="1">
    <source>
        <dbReference type="SAM" id="MobiDB-lite"/>
    </source>
</evidence>
<dbReference type="EMBL" id="LRBV02000009">
    <property type="status" value="NOT_ANNOTATED_CDS"/>
    <property type="molecule type" value="Genomic_DNA"/>
</dbReference>
<name>A0A7N2MK63_QUELO</name>
<dbReference type="Proteomes" id="UP000594261">
    <property type="component" value="Chromosome 9"/>
</dbReference>
<evidence type="ECO:0000313" key="2">
    <source>
        <dbReference type="EnsemblPlants" id="QL09p049438:mrna:CDS:1"/>
    </source>
</evidence>
<dbReference type="InParanoid" id="A0A7N2MK63"/>
<feature type="region of interest" description="Disordered" evidence="1">
    <location>
        <begin position="123"/>
        <end position="177"/>
    </location>
</feature>
<proteinExistence type="predicted"/>
<dbReference type="EnsemblPlants" id="QL09p049438:mrna">
    <property type="protein sequence ID" value="QL09p049438:mrna:CDS:1"/>
    <property type="gene ID" value="QL09p049438"/>
</dbReference>
<dbReference type="Gramene" id="QL09p049438:mrna">
    <property type="protein sequence ID" value="QL09p049438:mrna:CDS:1"/>
    <property type="gene ID" value="QL09p049438"/>
</dbReference>
<reference evidence="2 3" key="1">
    <citation type="journal article" date="2016" name="G3 (Bethesda)">
        <title>First Draft Assembly and Annotation of the Genome of a California Endemic Oak Quercus lobata Nee (Fagaceae).</title>
        <authorList>
            <person name="Sork V.L."/>
            <person name="Fitz-Gibbon S.T."/>
            <person name="Puiu D."/>
            <person name="Crepeau M."/>
            <person name="Gugger P.F."/>
            <person name="Sherman R."/>
            <person name="Stevens K."/>
            <person name="Langley C.H."/>
            <person name="Pellegrini M."/>
            <person name="Salzberg S.L."/>
        </authorList>
    </citation>
    <scope>NUCLEOTIDE SEQUENCE [LARGE SCALE GENOMIC DNA]</scope>
    <source>
        <strain evidence="2 3">cv. SW786</strain>
    </source>
</reference>
<feature type="compositionally biased region" description="Basic residues" evidence="1">
    <location>
        <begin position="140"/>
        <end position="153"/>
    </location>
</feature>
<protein>
    <submittedName>
        <fullName evidence="2">Uncharacterized protein</fullName>
    </submittedName>
</protein>
<evidence type="ECO:0000313" key="3">
    <source>
        <dbReference type="Proteomes" id="UP000594261"/>
    </source>
</evidence>
<organism evidence="2 3">
    <name type="scientific">Quercus lobata</name>
    <name type="common">Valley oak</name>
    <dbReference type="NCBI Taxonomy" id="97700"/>
    <lineage>
        <taxon>Eukaryota</taxon>
        <taxon>Viridiplantae</taxon>
        <taxon>Streptophyta</taxon>
        <taxon>Embryophyta</taxon>
        <taxon>Tracheophyta</taxon>
        <taxon>Spermatophyta</taxon>
        <taxon>Magnoliopsida</taxon>
        <taxon>eudicotyledons</taxon>
        <taxon>Gunneridae</taxon>
        <taxon>Pentapetalae</taxon>
        <taxon>rosids</taxon>
        <taxon>fabids</taxon>
        <taxon>Fagales</taxon>
        <taxon>Fagaceae</taxon>
        <taxon>Quercus</taxon>
    </lineage>
</organism>